<feature type="region of interest" description="Disordered" evidence="1">
    <location>
        <begin position="470"/>
        <end position="505"/>
    </location>
</feature>
<feature type="compositionally biased region" description="Low complexity" evidence="1">
    <location>
        <begin position="166"/>
        <end position="175"/>
    </location>
</feature>
<keyword evidence="3" id="KW-1185">Reference proteome</keyword>
<feature type="compositionally biased region" description="Polar residues" evidence="1">
    <location>
        <begin position="76"/>
        <end position="92"/>
    </location>
</feature>
<evidence type="ECO:0000313" key="2">
    <source>
        <dbReference type="EMBL" id="KAK6506672.1"/>
    </source>
</evidence>
<sequence length="668" mass="72646">MLSSKVAMVEDFNSEVQEVIPSSRIQAFKKRHVQSGLASVTNYSDAGTVDSGYSSTSAPNGHEEHELFPESDSPSRHTPQSDLSDSNISERTPVNRPVGLESEGRARSSNAHRASGKYAFVPGLSRNIERIERPLSRSTSKRDSTGRASPAIRPQDADECDCPHCAKASSSAQPSPSMPPPDAGLDGSWNLEMSNSLPSYNPSSLEYGSGLLSGSPGRTRGAARENNGFFETFPTTSPNASGNGRPSSLLSNTNPLGGLSTSYEYTASPSTYTPQSAVNPLLSPPPYLGVDEWVPPTTPTSLRNRDHTEEYANYSSNDYLYGNGSGALSANGGNHTNYDLPPRSASVQPAGLRNRPRSSTYDYPVGTMGPPQRRSSKAPAPKRIHSATNSYDAGRYDTPAPYGGYDSYDNTATDDFHHSPSHPTISRRLSRAGAGAGPGALAPLDIARATSVPPVDNYVAGIERARRMTITPQPTQIINRDRNRRGSNASSGLSSSASRRAHEARMSMAEMIDSVKVEPRPELALAKRDSTGGAVVKHGYSPAEFDYATDGAYGGYEYPYDNSGMEINPYHHEEFEQELVLSGPSETFSSRYGVPPKLHYFGDPLHRSLRMNSDRRKSMHRRLSDYHNNDYHHDLDELRQLTKSRNSGLDRRLASNPAYIEDGHVHGY</sequence>
<comment type="caution">
    <text evidence="2">The sequence shown here is derived from an EMBL/GenBank/DDBJ whole genome shotgun (WGS) entry which is preliminary data.</text>
</comment>
<dbReference type="EMBL" id="JAVHJL010000003">
    <property type="protein sequence ID" value="KAK6506672.1"/>
    <property type="molecule type" value="Genomic_DNA"/>
</dbReference>
<evidence type="ECO:0000313" key="3">
    <source>
        <dbReference type="Proteomes" id="UP001370758"/>
    </source>
</evidence>
<name>A0AAV9WEQ2_9PEZI</name>
<reference evidence="2 3" key="1">
    <citation type="submission" date="2023-08" db="EMBL/GenBank/DDBJ databases">
        <authorList>
            <person name="Palmer J.M."/>
        </authorList>
    </citation>
    <scope>NUCLEOTIDE SEQUENCE [LARGE SCALE GENOMIC DNA]</scope>
    <source>
        <strain evidence="2 3">TWF481</strain>
    </source>
</reference>
<evidence type="ECO:0000256" key="1">
    <source>
        <dbReference type="SAM" id="MobiDB-lite"/>
    </source>
</evidence>
<gene>
    <name evidence="2" type="ORF">TWF481_005131</name>
</gene>
<feature type="region of interest" description="Disordered" evidence="1">
    <location>
        <begin position="342"/>
        <end position="436"/>
    </location>
</feature>
<feature type="compositionally biased region" description="Low complexity" evidence="1">
    <location>
        <begin position="486"/>
        <end position="498"/>
    </location>
</feature>
<proteinExistence type="predicted"/>
<feature type="compositionally biased region" description="Polar residues" evidence="1">
    <location>
        <begin position="233"/>
        <end position="255"/>
    </location>
</feature>
<feature type="compositionally biased region" description="Basic residues" evidence="1">
    <location>
        <begin position="374"/>
        <end position="385"/>
    </location>
</feature>
<organism evidence="2 3">
    <name type="scientific">Arthrobotrys musiformis</name>
    <dbReference type="NCBI Taxonomy" id="47236"/>
    <lineage>
        <taxon>Eukaryota</taxon>
        <taxon>Fungi</taxon>
        <taxon>Dikarya</taxon>
        <taxon>Ascomycota</taxon>
        <taxon>Pezizomycotina</taxon>
        <taxon>Orbiliomycetes</taxon>
        <taxon>Orbiliales</taxon>
        <taxon>Orbiliaceae</taxon>
        <taxon>Arthrobotrys</taxon>
    </lineage>
</organism>
<protein>
    <submittedName>
        <fullName evidence="2">Uncharacterized protein</fullName>
    </submittedName>
</protein>
<feature type="region of interest" description="Disordered" evidence="1">
    <location>
        <begin position="231"/>
        <end position="255"/>
    </location>
</feature>
<feature type="region of interest" description="Disordered" evidence="1">
    <location>
        <begin position="39"/>
        <end position="190"/>
    </location>
</feature>
<dbReference type="AlphaFoldDB" id="A0AAV9WEQ2"/>
<feature type="compositionally biased region" description="Polar residues" evidence="1">
    <location>
        <begin position="39"/>
        <end position="59"/>
    </location>
</feature>
<accession>A0AAV9WEQ2</accession>
<dbReference type="Proteomes" id="UP001370758">
    <property type="component" value="Unassembled WGS sequence"/>
</dbReference>
<feature type="compositionally biased region" description="Basic and acidic residues" evidence="1">
    <location>
        <begin position="127"/>
        <end position="145"/>
    </location>
</feature>